<dbReference type="GO" id="GO:0008320">
    <property type="term" value="F:protein transmembrane transporter activity"/>
    <property type="evidence" value="ECO:0007669"/>
    <property type="project" value="UniProtKB-UniRule"/>
</dbReference>
<dbReference type="GO" id="GO:0009306">
    <property type="term" value="P:protein secretion"/>
    <property type="evidence" value="ECO:0007669"/>
    <property type="project" value="UniProtKB-UniRule"/>
</dbReference>
<keyword evidence="4 9" id="KW-0812">Transmembrane</keyword>
<dbReference type="InterPro" id="IPR038379">
    <property type="entry name" value="SecE_sf"/>
</dbReference>
<keyword evidence="2 9" id="KW-0813">Transport</keyword>
<dbReference type="NCBIfam" id="NF004371">
    <property type="entry name" value="PRK05740.1-1"/>
    <property type="match status" value="1"/>
</dbReference>
<keyword evidence="6 9" id="KW-1133">Transmembrane helix</keyword>
<proteinExistence type="inferred from homology"/>
<keyword evidence="7 9" id="KW-0811">Translocation</keyword>
<evidence type="ECO:0000256" key="9">
    <source>
        <dbReference type="HAMAP-Rule" id="MF_00422"/>
    </source>
</evidence>
<evidence type="ECO:0000256" key="5">
    <source>
        <dbReference type="ARBA" id="ARBA00022927"/>
    </source>
</evidence>
<dbReference type="PANTHER" id="PTHR33910:SF1">
    <property type="entry name" value="PROTEIN TRANSLOCASE SUBUNIT SECE"/>
    <property type="match status" value="1"/>
</dbReference>
<evidence type="ECO:0000256" key="6">
    <source>
        <dbReference type="ARBA" id="ARBA00022989"/>
    </source>
</evidence>
<comment type="subcellular location">
    <subcellularLocation>
        <location evidence="1">Membrane</location>
    </subcellularLocation>
</comment>
<protein>
    <recommendedName>
        <fullName evidence="9">Protein translocase subunit SecE</fullName>
    </recommendedName>
</protein>
<dbReference type="GO" id="GO:0065002">
    <property type="term" value="P:intracellular protein transmembrane transport"/>
    <property type="evidence" value="ECO:0007669"/>
    <property type="project" value="UniProtKB-UniRule"/>
</dbReference>
<reference evidence="10 11" key="1">
    <citation type="submission" date="2020-10" db="EMBL/GenBank/DDBJ databases">
        <title>The genome sequence of Chitinilyticum litopenaei 4Y14.</title>
        <authorList>
            <person name="Liu Y."/>
        </authorList>
    </citation>
    <scope>NUCLEOTIDE SEQUENCE [LARGE SCALE GENOMIC DNA]</scope>
    <source>
        <strain evidence="10 11">4Y14</strain>
    </source>
</reference>
<feature type="transmembrane region" description="Helical" evidence="9">
    <location>
        <begin position="80"/>
        <end position="101"/>
    </location>
</feature>
<dbReference type="Gene3D" id="1.20.5.1030">
    <property type="entry name" value="Preprotein translocase secy subunit"/>
    <property type="match status" value="1"/>
</dbReference>
<sequence>MESVDKIKVAVAVLLLLAGAVAYQFVPAVNGAARVGMLLASMLAAFAVFWVTALRRDFVDYARDAWKEAKKVVWPSKKETWQTTLVVFAFVGVLALFMLIVDKGLTWVFYELILGRK</sequence>
<dbReference type="GO" id="GO:0006605">
    <property type="term" value="P:protein targeting"/>
    <property type="evidence" value="ECO:0007669"/>
    <property type="project" value="UniProtKB-UniRule"/>
</dbReference>
<dbReference type="PRINTS" id="PR01650">
    <property type="entry name" value="SECETRNLCASE"/>
</dbReference>
<evidence type="ECO:0000256" key="1">
    <source>
        <dbReference type="ARBA" id="ARBA00004370"/>
    </source>
</evidence>
<dbReference type="NCBIfam" id="TIGR00964">
    <property type="entry name" value="secE_bact"/>
    <property type="match status" value="1"/>
</dbReference>
<evidence type="ECO:0000256" key="2">
    <source>
        <dbReference type="ARBA" id="ARBA00022448"/>
    </source>
</evidence>
<dbReference type="GO" id="GO:0005886">
    <property type="term" value="C:plasma membrane"/>
    <property type="evidence" value="ECO:0007669"/>
    <property type="project" value="UniProtKB-UniRule"/>
</dbReference>
<dbReference type="InterPro" id="IPR005807">
    <property type="entry name" value="SecE_bac"/>
</dbReference>
<dbReference type="Pfam" id="PF00584">
    <property type="entry name" value="SecE"/>
    <property type="match status" value="1"/>
</dbReference>
<dbReference type="Proteomes" id="UP000604481">
    <property type="component" value="Unassembled WGS sequence"/>
</dbReference>
<name>A0A8J7K1A8_9NEIS</name>
<evidence type="ECO:0000256" key="8">
    <source>
        <dbReference type="ARBA" id="ARBA00023136"/>
    </source>
</evidence>
<keyword evidence="11" id="KW-1185">Reference proteome</keyword>
<accession>A0A8J7K1A8</accession>
<evidence type="ECO:0000256" key="3">
    <source>
        <dbReference type="ARBA" id="ARBA00022475"/>
    </source>
</evidence>
<comment type="caution">
    <text evidence="9">Lacks conserved residue(s) required for the propagation of feature annotation.</text>
</comment>
<dbReference type="GO" id="GO:0043952">
    <property type="term" value="P:protein transport by the Sec complex"/>
    <property type="evidence" value="ECO:0007669"/>
    <property type="project" value="UniProtKB-UniRule"/>
</dbReference>
<keyword evidence="5 9" id="KW-0653">Protein transport</keyword>
<feature type="transmembrane region" description="Helical" evidence="9">
    <location>
        <begin position="32"/>
        <end position="53"/>
    </location>
</feature>
<dbReference type="InterPro" id="IPR001901">
    <property type="entry name" value="Translocase_SecE/Sec61-g"/>
</dbReference>
<evidence type="ECO:0000313" key="10">
    <source>
        <dbReference type="EMBL" id="MBE9608966.1"/>
    </source>
</evidence>
<comment type="function">
    <text evidence="9">Essential subunit of the Sec protein translocation channel SecYEG. Clamps together the 2 halves of SecY. May contact the channel plug during translocation.</text>
</comment>
<dbReference type="AlphaFoldDB" id="A0A8J7K1A8"/>
<dbReference type="HAMAP" id="MF_00422">
    <property type="entry name" value="SecE"/>
    <property type="match status" value="1"/>
</dbReference>
<dbReference type="EMBL" id="JADFUA010000003">
    <property type="protein sequence ID" value="MBE9608966.1"/>
    <property type="molecule type" value="Genomic_DNA"/>
</dbReference>
<gene>
    <name evidence="9 10" type="primary">secE</name>
    <name evidence="10" type="ORF">INR99_06345</name>
</gene>
<organism evidence="10 11">
    <name type="scientific">Chitinilyticum piscinae</name>
    <dbReference type="NCBI Taxonomy" id="2866724"/>
    <lineage>
        <taxon>Bacteria</taxon>
        <taxon>Pseudomonadati</taxon>
        <taxon>Pseudomonadota</taxon>
        <taxon>Betaproteobacteria</taxon>
        <taxon>Neisseriales</taxon>
        <taxon>Chitinibacteraceae</taxon>
        <taxon>Chitinilyticum</taxon>
    </lineage>
</organism>
<keyword evidence="8 9" id="KW-0472">Membrane</keyword>
<comment type="similarity">
    <text evidence="9">Belongs to the SecE/SEC61-gamma family.</text>
</comment>
<keyword evidence="3 9" id="KW-1003">Cell membrane</keyword>
<evidence type="ECO:0000256" key="7">
    <source>
        <dbReference type="ARBA" id="ARBA00023010"/>
    </source>
</evidence>
<evidence type="ECO:0000256" key="4">
    <source>
        <dbReference type="ARBA" id="ARBA00022692"/>
    </source>
</evidence>
<comment type="caution">
    <text evidence="10">The sequence shown here is derived from an EMBL/GenBank/DDBJ whole genome shotgun (WGS) entry which is preliminary data.</text>
</comment>
<comment type="subunit">
    <text evidence="9">Component of the Sec protein translocase complex. Heterotrimer consisting of SecY, SecE and SecG subunits. The heterotrimers can form oligomers, although 1 heterotrimer is thought to be able to translocate proteins. Interacts with the ribosome. Interacts with SecDF, and other proteins may be involved. Interacts with SecA.</text>
</comment>
<evidence type="ECO:0000313" key="11">
    <source>
        <dbReference type="Proteomes" id="UP000604481"/>
    </source>
</evidence>
<dbReference type="PANTHER" id="PTHR33910">
    <property type="entry name" value="PROTEIN TRANSLOCASE SUBUNIT SECE"/>
    <property type="match status" value="1"/>
</dbReference>
<dbReference type="RefSeq" id="WP_194115490.1">
    <property type="nucleotide sequence ID" value="NZ_JADFUA010000003.1"/>
</dbReference>